<comment type="similarity">
    <text evidence="2">Belongs to the class-II pyridoxal-phosphate-dependent aminotransferase family. BioF subfamily.</text>
</comment>
<dbReference type="PANTHER" id="PTHR13693">
    <property type="entry name" value="CLASS II AMINOTRANSFERASE/8-AMINO-7-OXONONANOATE SYNTHASE"/>
    <property type="match status" value="1"/>
</dbReference>
<keyword evidence="7" id="KW-1185">Reference proteome</keyword>
<dbReference type="Gene3D" id="3.90.1150.10">
    <property type="entry name" value="Aspartate Aminotransferase, domain 1"/>
    <property type="match status" value="1"/>
</dbReference>
<organism evidence="6 7">
    <name type="scientific">Coniochaeta ligniaria NRRL 30616</name>
    <dbReference type="NCBI Taxonomy" id="1408157"/>
    <lineage>
        <taxon>Eukaryota</taxon>
        <taxon>Fungi</taxon>
        <taxon>Dikarya</taxon>
        <taxon>Ascomycota</taxon>
        <taxon>Pezizomycotina</taxon>
        <taxon>Sordariomycetes</taxon>
        <taxon>Sordariomycetidae</taxon>
        <taxon>Coniochaetales</taxon>
        <taxon>Coniochaetaceae</taxon>
        <taxon>Coniochaeta</taxon>
    </lineage>
</organism>
<keyword evidence="4" id="KW-0663">Pyridoxal phosphate</keyword>
<dbReference type="InterPro" id="IPR015424">
    <property type="entry name" value="PyrdxlP-dep_Trfase"/>
</dbReference>
<evidence type="ECO:0000313" key="6">
    <source>
        <dbReference type="EMBL" id="OIW28165.1"/>
    </source>
</evidence>
<evidence type="ECO:0000313" key="7">
    <source>
        <dbReference type="Proteomes" id="UP000182658"/>
    </source>
</evidence>
<name>A0A1J7ILA0_9PEZI</name>
<dbReference type="PANTHER" id="PTHR13693:SF77">
    <property type="entry name" value="8-AMINO-7-OXONONANOATE SYNTHASE"/>
    <property type="match status" value="1"/>
</dbReference>
<dbReference type="GO" id="GO:0009102">
    <property type="term" value="P:biotin biosynthetic process"/>
    <property type="evidence" value="ECO:0007669"/>
    <property type="project" value="TreeGrafter"/>
</dbReference>
<dbReference type="Proteomes" id="UP000182658">
    <property type="component" value="Unassembled WGS sequence"/>
</dbReference>
<dbReference type="Gene3D" id="3.40.640.10">
    <property type="entry name" value="Type I PLP-dependent aspartate aminotransferase-like (Major domain)"/>
    <property type="match status" value="1"/>
</dbReference>
<keyword evidence="3 6" id="KW-0808">Transferase</keyword>
<dbReference type="InterPro" id="IPR015422">
    <property type="entry name" value="PyrdxlP-dep_Trfase_small"/>
</dbReference>
<proteinExistence type="inferred from homology"/>
<dbReference type="SUPFAM" id="SSF53383">
    <property type="entry name" value="PLP-dependent transferases"/>
    <property type="match status" value="1"/>
</dbReference>
<dbReference type="EMBL" id="KV875099">
    <property type="protein sequence ID" value="OIW28165.1"/>
    <property type="molecule type" value="Genomic_DNA"/>
</dbReference>
<sequence length="435" mass="46410">NHLDTILAGLLDRRRSRNQLRSLTTVPPGAADFSSNAYLSLSTHPAVQAAFLARLQHEASTSSPQSLLGSGGSRLLDGNSPYAERLERAVAAFHRASAGLFFNSAMDANVGLFSCVPQPGDAIVYDELIHASVHDGMRLSRVVPAKRIPFAHNLVWNTGSEAKPSSTDSNPGTKSRNLKSLETVLQDLQTGAEGHLFRSGKKNVFIAVEGVYSMDGDIAPLADVVRCIARSLPRGNGYLVVDEAHSAGIFGARGEGLVCALGLENHVWARVLGFGKAMSCAGGIVLCSSDTTRSYLVNYARSLIYTTAMAFPSLAGIEVAYDFLASGRAEPLLAHLRGIIRQTHGLLLAVCARQTPPRHLLRVDAAAPKSPIIPIFTSQPRGLARHCQRSGFMVRPIVAPTVPRGGERVRVCLHAGNTMSEIEGLVAAVEAWVVA</sequence>
<evidence type="ECO:0000256" key="3">
    <source>
        <dbReference type="ARBA" id="ARBA00022679"/>
    </source>
</evidence>
<comment type="cofactor">
    <cofactor evidence="1">
        <name>pyridoxal 5'-phosphate</name>
        <dbReference type="ChEBI" id="CHEBI:597326"/>
    </cofactor>
</comment>
<dbReference type="STRING" id="1408157.A0A1J7ILA0"/>
<dbReference type="AlphaFoldDB" id="A0A1J7ILA0"/>
<dbReference type="GO" id="GO:0016740">
    <property type="term" value="F:transferase activity"/>
    <property type="evidence" value="ECO:0007669"/>
    <property type="project" value="UniProtKB-KW"/>
</dbReference>
<dbReference type="GO" id="GO:0030170">
    <property type="term" value="F:pyridoxal phosphate binding"/>
    <property type="evidence" value="ECO:0007669"/>
    <property type="project" value="InterPro"/>
</dbReference>
<feature type="non-terminal residue" evidence="6">
    <location>
        <position position="435"/>
    </location>
</feature>
<dbReference type="InterPro" id="IPR015421">
    <property type="entry name" value="PyrdxlP-dep_Trfase_major"/>
</dbReference>
<feature type="domain" description="Aminotransferase class I/classII large" evidence="5">
    <location>
        <begin position="32"/>
        <end position="428"/>
    </location>
</feature>
<evidence type="ECO:0000256" key="1">
    <source>
        <dbReference type="ARBA" id="ARBA00001933"/>
    </source>
</evidence>
<dbReference type="InterPro" id="IPR050087">
    <property type="entry name" value="AON_synthase_class-II"/>
</dbReference>
<accession>A0A1J7ILA0</accession>
<gene>
    <name evidence="6" type="ORF">CONLIGDRAFT_562860</name>
</gene>
<reference evidence="6 7" key="1">
    <citation type="submission" date="2016-10" db="EMBL/GenBank/DDBJ databases">
        <title>Draft genome sequence of Coniochaeta ligniaria NRRL30616, a lignocellulolytic fungus for bioabatement of inhibitors in plant biomass hydrolysates.</title>
        <authorList>
            <consortium name="DOE Joint Genome Institute"/>
            <person name="Jimenez D.J."/>
            <person name="Hector R.E."/>
            <person name="Riley R."/>
            <person name="Sun H."/>
            <person name="Grigoriev I.V."/>
            <person name="Van Elsas J.D."/>
            <person name="Nichols N.N."/>
        </authorList>
    </citation>
    <scope>NUCLEOTIDE SEQUENCE [LARGE SCALE GENOMIC DNA]</scope>
    <source>
        <strain evidence="6 7">NRRL 30616</strain>
    </source>
</reference>
<dbReference type="Pfam" id="PF00155">
    <property type="entry name" value="Aminotran_1_2"/>
    <property type="match status" value="1"/>
</dbReference>
<evidence type="ECO:0000256" key="4">
    <source>
        <dbReference type="ARBA" id="ARBA00022898"/>
    </source>
</evidence>
<feature type="non-terminal residue" evidence="6">
    <location>
        <position position="1"/>
    </location>
</feature>
<evidence type="ECO:0000256" key="2">
    <source>
        <dbReference type="ARBA" id="ARBA00010008"/>
    </source>
</evidence>
<dbReference type="InterPro" id="IPR004839">
    <property type="entry name" value="Aminotransferase_I/II_large"/>
</dbReference>
<dbReference type="OrthoDB" id="2382073at2759"/>
<dbReference type="InParanoid" id="A0A1J7ILA0"/>
<evidence type="ECO:0000259" key="5">
    <source>
        <dbReference type="Pfam" id="PF00155"/>
    </source>
</evidence>
<protein>
    <submittedName>
        <fullName evidence="6">PLP-dependent transferase</fullName>
    </submittedName>
</protein>